<dbReference type="Gene3D" id="3.90.550.10">
    <property type="entry name" value="Spore Coat Polysaccharide Biosynthesis Protein SpsA, Chain A"/>
    <property type="match status" value="1"/>
</dbReference>
<keyword evidence="2" id="KW-1185">Reference proteome</keyword>
<proteinExistence type="predicted"/>
<evidence type="ECO:0000313" key="2">
    <source>
        <dbReference type="Proteomes" id="UP000249873"/>
    </source>
</evidence>
<keyword evidence="1" id="KW-0808">Transferase</keyword>
<accession>A0A2Z4GES3</accession>
<name>A0A2Z4GES3_9BACT</name>
<reference evidence="1 2" key="1">
    <citation type="submission" date="2018-05" db="EMBL/GenBank/DDBJ databases">
        <title>Complete genome sequence of Arcticibacterium luteifluviistationis SM1504T, a cytophagaceae bacterium isolated from Arctic surface seawater.</title>
        <authorList>
            <person name="Li Y."/>
            <person name="Qin Q.-L."/>
        </authorList>
    </citation>
    <scope>NUCLEOTIDE SEQUENCE [LARGE SCALE GENOMIC DNA]</scope>
    <source>
        <strain evidence="1 2">SM1504</strain>
    </source>
</reference>
<protein>
    <submittedName>
        <fullName evidence="1">Sugar transferase</fullName>
    </submittedName>
</protein>
<evidence type="ECO:0000313" key="1">
    <source>
        <dbReference type="EMBL" id="AWV99690.1"/>
    </source>
</evidence>
<gene>
    <name evidence="1" type="ORF">DJ013_16525</name>
</gene>
<dbReference type="OrthoDB" id="9785375at2"/>
<dbReference type="InterPro" id="IPR029044">
    <property type="entry name" value="Nucleotide-diphossugar_trans"/>
</dbReference>
<sequence>MPAPIIIFCYNRANHLQQTLEALKNNALAEESDLYIFSDAPKGVEEQENVNKVRQLVQNISGFKTINISLAKKNKGLASSIIDGVNSVINIHKRVIVLEDDILVSNDFLSFMNDALDTYIGHEKIYSVSGYSFKLEDLQINEEVSLVKRASSWGWATWKEKWDKVDWDVKEFESFINNKERVEAFKDAGEDQLPMLVKQRKGEIDSWAVRWTFHHYLNNAYCLIPRFSKIENIGADGSGTNFKHKVSKYDTTLHIGSINLPQNPEVNPKITSFIRNYYKPSLIRQIINYYRYGTW</sequence>
<dbReference type="Proteomes" id="UP000249873">
    <property type="component" value="Chromosome"/>
</dbReference>
<dbReference type="AlphaFoldDB" id="A0A2Z4GES3"/>
<dbReference type="GO" id="GO:0016740">
    <property type="term" value="F:transferase activity"/>
    <property type="evidence" value="ECO:0007669"/>
    <property type="project" value="UniProtKB-KW"/>
</dbReference>
<dbReference type="EMBL" id="CP029480">
    <property type="protein sequence ID" value="AWV99690.1"/>
    <property type="molecule type" value="Genomic_DNA"/>
</dbReference>
<dbReference type="KEGG" id="als:DJ013_16525"/>
<dbReference type="SUPFAM" id="SSF53448">
    <property type="entry name" value="Nucleotide-diphospho-sugar transferases"/>
    <property type="match status" value="1"/>
</dbReference>
<organism evidence="1 2">
    <name type="scientific">Arcticibacterium luteifluviistationis</name>
    <dbReference type="NCBI Taxonomy" id="1784714"/>
    <lineage>
        <taxon>Bacteria</taxon>
        <taxon>Pseudomonadati</taxon>
        <taxon>Bacteroidota</taxon>
        <taxon>Cytophagia</taxon>
        <taxon>Cytophagales</taxon>
        <taxon>Leadbetterellaceae</taxon>
        <taxon>Arcticibacterium</taxon>
    </lineage>
</organism>